<dbReference type="InterPro" id="IPR012807">
    <property type="entry name" value="Anti-sigma_ChrR"/>
</dbReference>
<dbReference type="InterPro" id="IPR041916">
    <property type="entry name" value="Anti_sigma_zinc_sf"/>
</dbReference>
<dbReference type="Gene3D" id="1.10.10.1320">
    <property type="entry name" value="Anti-sigma factor, zinc-finger domain"/>
    <property type="match status" value="1"/>
</dbReference>
<evidence type="ECO:0000259" key="1">
    <source>
        <dbReference type="Pfam" id="PF12973"/>
    </source>
</evidence>
<dbReference type="InterPro" id="IPR014710">
    <property type="entry name" value="RmlC-like_jellyroll"/>
</dbReference>
<sequence>MTGFAQPKHHPTESLLMAHAAGALPEALDLAVATHLAFCDICRADAAAHEALGGALLDAAPEGGLSRPAEGSLARTLARAHAMPAEPEQAPRPSPDALPQPLSDWIGPNFSDIRWRRIGGGVAQAPIRTRSGGSAYLLRIPGGVAVPDHGHRGTELTLVLSGAFSDKVSRFGPGDIEVADPALEHTPTAEPGPPCICLAATDARLRFNSFLPRVAQRLFGI</sequence>
<dbReference type="EMBL" id="QJTE01000002">
    <property type="protein sequence ID" value="PYE84920.1"/>
    <property type="molecule type" value="Genomic_DNA"/>
</dbReference>
<comment type="caution">
    <text evidence="2">The sequence shown here is derived from an EMBL/GenBank/DDBJ whole genome shotgun (WGS) entry which is preliminary data.</text>
</comment>
<proteinExistence type="predicted"/>
<dbReference type="OrthoDB" id="2988517at2"/>
<protein>
    <submittedName>
        <fullName evidence="2">ChrR-like anti-ECFsigma factor</fullName>
    </submittedName>
</protein>
<dbReference type="CDD" id="cd20301">
    <property type="entry name" value="cupin_ChrR"/>
    <property type="match status" value="1"/>
</dbReference>
<dbReference type="AlphaFoldDB" id="A0A318SSW1"/>
<dbReference type="Pfam" id="PF12973">
    <property type="entry name" value="Cupin_7"/>
    <property type="match status" value="1"/>
</dbReference>
<dbReference type="SUPFAM" id="SSF51182">
    <property type="entry name" value="RmlC-like cupins"/>
    <property type="match status" value="1"/>
</dbReference>
<keyword evidence="3" id="KW-1185">Reference proteome</keyword>
<dbReference type="Proteomes" id="UP000248311">
    <property type="component" value="Unassembled WGS sequence"/>
</dbReference>
<gene>
    <name evidence="2" type="ORF">DFP88_102724</name>
</gene>
<accession>A0A318SSW1</accession>
<organism evidence="2 3">
    <name type="scientific">Pseudoroseicyclus aestuarii</name>
    <dbReference type="NCBI Taxonomy" id="1795041"/>
    <lineage>
        <taxon>Bacteria</taxon>
        <taxon>Pseudomonadati</taxon>
        <taxon>Pseudomonadota</taxon>
        <taxon>Alphaproteobacteria</taxon>
        <taxon>Rhodobacterales</taxon>
        <taxon>Paracoccaceae</taxon>
        <taxon>Pseudoroseicyclus</taxon>
    </lineage>
</organism>
<dbReference type="InterPro" id="IPR011051">
    <property type="entry name" value="RmlC_Cupin_sf"/>
</dbReference>
<evidence type="ECO:0000313" key="2">
    <source>
        <dbReference type="EMBL" id="PYE84920.1"/>
    </source>
</evidence>
<dbReference type="RefSeq" id="WP_110813954.1">
    <property type="nucleotide sequence ID" value="NZ_QJTE01000002.1"/>
</dbReference>
<evidence type="ECO:0000313" key="3">
    <source>
        <dbReference type="Proteomes" id="UP000248311"/>
    </source>
</evidence>
<dbReference type="NCBIfam" id="TIGR02451">
    <property type="entry name" value="anti_sig_ChrR"/>
    <property type="match status" value="1"/>
</dbReference>
<dbReference type="Gene3D" id="2.60.120.10">
    <property type="entry name" value="Jelly Rolls"/>
    <property type="match status" value="1"/>
</dbReference>
<name>A0A318SSW1_9RHOB</name>
<feature type="domain" description="ChrR-like cupin" evidence="1">
    <location>
        <begin position="110"/>
        <end position="201"/>
    </location>
</feature>
<dbReference type="InterPro" id="IPR025979">
    <property type="entry name" value="ChrR-like_cupin_dom"/>
</dbReference>
<reference evidence="2 3" key="1">
    <citation type="submission" date="2018-06" db="EMBL/GenBank/DDBJ databases">
        <title>Genomic Encyclopedia of Type Strains, Phase III (KMG-III): the genomes of soil and plant-associated and newly described type strains.</title>
        <authorList>
            <person name="Whitman W."/>
        </authorList>
    </citation>
    <scope>NUCLEOTIDE SEQUENCE [LARGE SCALE GENOMIC DNA]</scope>
    <source>
        <strain evidence="2 3">CECT 9025</strain>
    </source>
</reference>